<name>A0A8H3N0V5_9EURO</name>
<accession>A0A8H3N0V5</accession>
<evidence type="ECO:0000313" key="3">
    <source>
        <dbReference type="Proteomes" id="UP000465221"/>
    </source>
</evidence>
<comment type="caution">
    <text evidence="2">The sequence shown here is derived from an EMBL/GenBank/DDBJ whole genome shotgun (WGS) entry which is preliminary data.</text>
</comment>
<gene>
    <name evidence="2" type="ORF">IFM46972_00928</name>
</gene>
<keyword evidence="1" id="KW-0472">Membrane</keyword>
<proteinExistence type="predicted"/>
<evidence type="ECO:0000256" key="1">
    <source>
        <dbReference type="SAM" id="Phobius"/>
    </source>
</evidence>
<protein>
    <submittedName>
        <fullName evidence="2">Uncharacterized protein</fullName>
    </submittedName>
</protein>
<feature type="transmembrane region" description="Helical" evidence="1">
    <location>
        <begin position="24"/>
        <end position="43"/>
    </location>
</feature>
<dbReference type="AlphaFoldDB" id="A0A8H3N0V5"/>
<feature type="transmembrane region" description="Helical" evidence="1">
    <location>
        <begin position="50"/>
        <end position="69"/>
    </location>
</feature>
<reference evidence="2 3" key="1">
    <citation type="submission" date="2020-01" db="EMBL/GenBank/DDBJ databases">
        <title>Draft genome sequence of Aspergillus udagawae IFM 46972.</title>
        <authorList>
            <person name="Takahashi H."/>
            <person name="Yaguchi T."/>
        </authorList>
    </citation>
    <scope>NUCLEOTIDE SEQUENCE [LARGE SCALE GENOMIC DNA]</scope>
    <source>
        <strain evidence="2 3">IFM 46972</strain>
    </source>
</reference>
<keyword evidence="1" id="KW-1133">Transmembrane helix</keyword>
<organism evidence="2 3">
    <name type="scientific">Aspergillus udagawae</name>
    <dbReference type="NCBI Taxonomy" id="91492"/>
    <lineage>
        <taxon>Eukaryota</taxon>
        <taxon>Fungi</taxon>
        <taxon>Dikarya</taxon>
        <taxon>Ascomycota</taxon>
        <taxon>Pezizomycotina</taxon>
        <taxon>Eurotiomycetes</taxon>
        <taxon>Eurotiomycetidae</taxon>
        <taxon>Eurotiales</taxon>
        <taxon>Aspergillaceae</taxon>
        <taxon>Aspergillus</taxon>
        <taxon>Aspergillus subgen. Fumigati</taxon>
    </lineage>
</organism>
<evidence type="ECO:0000313" key="2">
    <source>
        <dbReference type="EMBL" id="GFF24105.1"/>
    </source>
</evidence>
<dbReference type="EMBL" id="BLKC01000004">
    <property type="protein sequence ID" value="GFF24105.1"/>
    <property type="molecule type" value="Genomic_DNA"/>
</dbReference>
<keyword evidence="1" id="KW-0812">Transmembrane</keyword>
<sequence length="87" mass="9146">MSSPLGEPSPGIDLKENHTPRNNATVIALYILAIVAIALRVTARLKVQHASVLAADWLVGVALLFSGILSETQIPVTANLVCTIVGM</sequence>
<dbReference type="Proteomes" id="UP000465221">
    <property type="component" value="Unassembled WGS sequence"/>
</dbReference>